<protein>
    <submittedName>
        <fullName evidence="1">Uncharacterized protein</fullName>
    </submittedName>
</protein>
<keyword evidence="2" id="KW-1185">Reference proteome</keyword>
<sequence length="924" mass="106424">MKMKSQSLSDLFISPNRITGLPNCVSLLLRSVEIVAELLDRPGFWDQLQQIRCQLRYLAVGPRQFIVFIGRDDSINNSNKSVGVQNHVHPLDYILQLERKRDWKMRVVKLQMYLADQVTDHLVSIQKHLVKIKEKAEDEQMMKALRRYQAEFEEALKYWNEGNTIDGIVVTKRYLEDEPTEQELAPPPSGRDLIETSGRSISVKQELTDSRPTWLIDDHVQWDERRATQVNNDRQSEIEYSPLTFELKNSPSPGGGSQMEMLPALRPFGLSLPPLNCKKSKGHTTEWDAHKNHISPLVMYILPPVFRLRGKCEENPTFYGHSELGYVNFTRLLTGDSHLREKFAKVGTLRVSRGHTEFVPDLKIFDSKTREAYVSGDRNRIRTLPLTTLRVLRMDVLPCALKNTNGWIDGHVNFRGTIANLVGKSPMRIFIENRMSAEEYQNRYKGRQWLEKRLADLYEEFLKEKAKIMDGGIEGRLLSERRDGESKECCPIFWDIVKYLQAVLEPTKNRTAEIDNGGFPSTMEQLKRLIFERILIERPEMEENSKRLESILCEWGGHSSCKADLLSIVDLIQRLTEIEALRPCWEDIKDSVINANSCPLCVLFKFMAGPGDSKMKGNMISQGDNILGKASYANREILNLEAIIEGYKNRESPPIDPALIPNEEIFHVLSTIEGCKKSKTFRFGYDKLSTRNFVMRSCGTVIFDLSRSDEEIPLAWCYLKQHMELLDRKDVRDRSDTDQMRHLILISNFLSWAKSPRSVKSKISEKTFHQRLPHPDYSEEYKLENMVYFIGQHSSKFRLYTTIIYSGIPFGEGEDVLAYIFKTAWDNELELPLFGNGKNVLPLIHINDLASVVSKTIGEREYPLMVFALNKNDKPILEQATKIAAALGSTKVVKFPSRNFQMKHCIPKIVDDLLKQDIRSVYNF</sequence>
<dbReference type="AlphaFoldDB" id="A0A6H5H1G9"/>
<dbReference type="Proteomes" id="UP000479000">
    <property type="component" value="Unassembled WGS sequence"/>
</dbReference>
<dbReference type="SUPFAM" id="SSF51735">
    <property type="entry name" value="NAD(P)-binding Rossmann-fold domains"/>
    <property type="match status" value="1"/>
</dbReference>
<dbReference type="EMBL" id="CADCXU010023032">
    <property type="protein sequence ID" value="CAB0010429.1"/>
    <property type="molecule type" value="Genomic_DNA"/>
</dbReference>
<dbReference type="InterPro" id="IPR036291">
    <property type="entry name" value="NAD(P)-bd_dom_sf"/>
</dbReference>
<accession>A0A6H5H1G9</accession>
<evidence type="ECO:0000313" key="2">
    <source>
        <dbReference type="Proteomes" id="UP000479000"/>
    </source>
</evidence>
<reference evidence="1 2" key="1">
    <citation type="submission" date="2020-02" db="EMBL/GenBank/DDBJ databases">
        <authorList>
            <person name="Ferguson B K."/>
        </authorList>
    </citation>
    <scope>NUCLEOTIDE SEQUENCE [LARGE SCALE GENOMIC DNA]</scope>
</reference>
<gene>
    <name evidence="1" type="ORF">NTEN_LOCUS15473</name>
</gene>
<dbReference type="Gene3D" id="3.40.50.720">
    <property type="entry name" value="NAD(P)-binding Rossmann-like Domain"/>
    <property type="match status" value="1"/>
</dbReference>
<dbReference type="OrthoDB" id="10262413at2759"/>
<organism evidence="1 2">
    <name type="scientific">Nesidiocoris tenuis</name>
    <dbReference type="NCBI Taxonomy" id="355587"/>
    <lineage>
        <taxon>Eukaryota</taxon>
        <taxon>Metazoa</taxon>
        <taxon>Ecdysozoa</taxon>
        <taxon>Arthropoda</taxon>
        <taxon>Hexapoda</taxon>
        <taxon>Insecta</taxon>
        <taxon>Pterygota</taxon>
        <taxon>Neoptera</taxon>
        <taxon>Paraneoptera</taxon>
        <taxon>Hemiptera</taxon>
        <taxon>Heteroptera</taxon>
        <taxon>Panheteroptera</taxon>
        <taxon>Cimicomorpha</taxon>
        <taxon>Miridae</taxon>
        <taxon>Dicyphina</taxon>
        <taxon>Nesidiocoris</taxon>
    </lineage>
</organism>
<name>A0A6H5H1G9_9HEMI</name>
<proteinExistence type="predicted"/>
<evidence type="ECO:0000313" key="1">
    <source>
        <dbReference type="EMBL" id="CAB0010429.1"/>
    </source>
</evidence>